<evidence type="ECO:0000256" key="5">
    <source>
        <dbReference type="ARBA" id="ARBA00023002"/>
    </source>
</evidence>
<feature type="domain" description="NADH:flavin oxidoreductase/NADH oxidase N-terminal" evidence="7">
    <location>
        <begin position="36"/>
        <end position="382"/>
    </location>
</feature>
<keyword evidence="9" id="KW-1185">Reference proteome</keyword>
<protein>
    <submittedName>
        <fullName evidence="8">Uncharacterized protein</fullName>
    </submittedName>
</protein>
<dbReference type="InterPro" id="IPR023210">
    <property type="entry name" value="NADP_OxRdtase_dom"/>
</dbReference>
<dbReference type="SUPFAM" id="SSF51430">
    <property type="entry name" value="NAD(P)-linked oxidoreductase"/>
    <property type="match status" value="1"/>
</dbReference>
<evidence type="ECO:0000259" key="6">
    <source>
        <dbReference type="Pfam" id="PF00248"/>
    </source>
</evidence>
<dbReference type="InterPro" id="IPR020471">
    <property type="entry name" value="AKR"/>
</dbReference>
<dbReference type="SUPFAM" id="SSF51395">
    <property type="entry name" value="FMN-linked oxidoreductases"/>
    <property type="match status" value="1"/>
</dbReference>
<evidence type="ECO:0000313" key="9">
    <source>
        <dbReference type="Proteomes" id="UP001527925"/>
    </source>
</evidence>
<dbReference type="InterPro" id="IPR036812">
    <property type="entry name" value="NAD(P)_OxRdtase_dom_sf"/>
</dbReference>
<evidence type="ECO:0000313" key="8">
    <source>
        <dbReference type="EMBL" id="KAL2918203.1"/>
    </source>
</evidence>
<dbReference type="Gene3D" id="3.20.20.100">
    <property type="entry name" value="NADP-dependent oxidoreductase domain"/>
    <property type="match status" value="1"/>
</dbReference>
<comment type="cofactor">
    <cofactor evidence="1">
        <name>FMN</name>
        <dbReference type="ChEBI" id="CHEBI:58210"/>
    </cofactor>
</comment>
<name>A0ABR4NFA7_9FUNG</name>
<dbReference type="InterPro" id="IPR018170">
    <property type="entry name" value="Aldo/ket_reductase_CS"/>
</dbReference>
<dbReference type="Proteomes" id="UP001527925">
    <property type="component" value="Unassembled WGS sequence"/>
</dbReference>
<gene>
    <name evidence="8" type="ORF">HK105_202130</name>
</gene>
<dbReference type="PRINTS" id="PR00069">
    <property type="entry name" value="ALDKETRDTASE"/>
</dbReference>
<proteinExistence type="predicted"/>
<evidence type="ECO:0000256" key="4">
    <source>
        <dbReference type="ARBA" id="ARBA00022857"/>
    </source>
</evidence>
<keyword evidence="4" id="KW-0521">NADP</keyword>
<dbReference type="PROSITE" id="PS00798">
    <property type="entry name" value="ALDOKETO_REDUCTASE_1"/>
    <property type="match status" value="1"/>
</dbReference>
<dbReference type="PANTHER" id="PTHR43303:SF4">
    <property type="entry name" value="NADPH DEHYDROGENASE C23G7.10C-RELATED"/>
    <property type="match status" value="1"/>
</dbReference>
<feature type="domain" description="NADP-dependent oxidoreductase" evidence="6">
    <location>
        <begin position="411"/>
        <end position="652"/>
    </location>
</feature>
<keyword evidence="3" id="KW-0288">FMN</keyword>
<sequence length="665" mass="72068">MTAFTGLPAFPAPHQIPAVSTYTPAADQDPAALPLLFTPLTIRGVTFKNRVGVSPMCMYSCVDGVINVWHVAHLSQYAIHGAGLVIIEATAVQPNGRISTHCPGLWNDDQIIAIKAIADFCHSQGAKVAIQLAHAGRKAGYYGAHVPDSQRLAPHIAPVEDGGWPDNIIAPSAIKAWETAADPREASLDDIAAVVAAFGSAARRSHDAGLDVVEIHGAHGYLINEFLSPLSNKRTDHYGGSFENRIRILVEICQEVRKFWPEDKPLFVRLSCTDWAEGGWTSEDTVRLAKVLEAIGVDLIDCSSGGNVPHGTIGPVHPHLPGWNVPFSEDIKKSDSTILTAAVGGITEPQHAESILQDGKADLILLARAFLRDPMWVAKAAAALGVAVQVPVHSMAVPTVRLNSGHSMPQIGLGVWQASPDEAVPAVVWAIEAGYRHIDTAALYANEAQVGEAIRRSGVPRDQIFVTTKLWNSDQGYSQALAAFDASLKALGLDYVDLYLLHAPVVGKRADSWRALEKLHREGKARSIGVSNFGVHHLKEMESYATIPPAVNQIEITPYLQRRDIVEYCNAKGIVIQAYSPLTQGNKLSDPRLVAIADKHGKTTAQVLIRWGIEKGFVTLPKSVKRDRLIANKDVFDFALDARDLALLDQFEEGLVVGWDPTVWD</sequence>
<evidence type="ECO:0000259" key="7">
    <source>
        <dbReference type="Pfam" id="PF00724"/>
    </source>
</evidence>
<evidence type="ECO:0000256" key="3">
    <source>
        <dbReference type="ARBA" id="ARBA00022643"/>
    </source>
</evidence>
<keyword evidence="5" id="KW-0560">Oxidoreductase</keyword>
<comment type="caution">
    <text evidence="8">The sequence shown here is derived from an EMBL/GenBank/DDBJ whole genome shotgun (WGS) entry which is preliminary data.</text>
</comment>
<dbReference type="InterPro" id="IPR013785">
    <property type="entry name" value="Aldolase_TIM"/>
</dbReference>
<organism evidence="8 9">
    <name type="scientific">Polyrhizophydium stewartii</name>
    <dbReference type="NCBI Taxonomy" id="2732419"/>
    <lineage>
        <taxon>Eukaryota</taxon>
        <taxon>Fungi</taxon>
        <taxon>Fungi incertae sedis</taxon>
        <taxon>Chytridiomycota</taxon>
        <taxon>Chytridiomycota incertae sedis</taxon>
        <taxon>Chytridiomycetes</taxon>
        <taxon>Rhizophydiales</taxon>
        <taxon>Rhizophydiales incertae sedis</taxon>
        <taxon>Polyrhizophydium</taxon>
    </lineage>
</organism>
<dbReference type="Gene3D" id="3.20.20.70">
    <property type="entry name" value="Aldolase class I"/>
    <property type="match status" value="1"/>
</dbReference>
<evidence type="ECO:0000256" key="2">
    <source>
        <dbReference type="ARBA" id="ARBA00022630"/>
    </source>
</evidence>
<dbReference type="PROSITE" id="PS00063">
    <property type="entry name" value="ALDOKETO_REDUCTASE_3"/>
    <property type="match status" value="1"/>
</dbReference>
<dbReference type="PROSITE" id="PS00062">
    <property type="entry name" value="ALDOKETO_REDUCTASE_2"/>
    <property type="match status" value="1"/>
</dbReference>
<keyword evidence="2" id="KW-0285">Flavoprotein</keyword>
<dbReference type="Pfam" id="PF00248">
    <property type="entry name" value="Aldo_ket_red"/>
    <property type="match status" value="1"/>
</dbReference>
<dbReference type="EMBL" id="JADGIZ020000007">
    <property type="protein sequence ID" value="KAL2918203.1"/>
    <property type="molecule type" value="Genomic_DNA"/>
</dbReference>
<accession>A0ABR4NFA7</accession>
<dbReference type="InterPro" id="IPR001155">
    <property type="entry name" value="OxRdtase_FMN_N"/>
</dbReference>
<reference evidence="8 9" key="1">
    <citation type="submission" date="2023-09" db="EMBL/GenBank/DDBJ databases">
        <title>Pangenome analysis of Batrachochytrium dendrobatidis and related Chytrids.</title>
        <authorList>
            <person name="Yacoub M.N."/>
            <person name="Stajich J.E."/>
            <person name="James T.Y."/>
        </authorList>
    </citation>
    <scope>NUCLEOTIDE SEQUENCE [LARGE SCALE GENOMIC DNA]</scope>
    <source>
        <strain evidence="8 9">JEL0888</strain>
    </source>
</reference>
<dbReference type="CDD" id="cd02932">
    <property type="entry name" value="OYE_YqiM_FMN"/>
    <property type="match status" value="1"/>
</dbReference>
<dbReference type="Pfam" id="PF00724">
    <property type="entry name" value="Oxidored_FMN"/>
    <property type="match status" value="1"/>
</dbReference>
<dbReference type="PANTHER" id="PTHR43303">
    <property type="entry name" value="NADPH DEHYDROGENASE C23G7.10C-RELATED"/>
    <property type="match status" value="1"/>
</dbReference>
<dbReference type="CDD" id="cd19071">
    <property type="entry name" value="AKR_AKR1-5-like"/>
    <property type="match status" value="1"/>
</dbReference>
<evidence type="ECO:0000256" key="1">
    <source>
        <dbReference type="ARBA" id="ARBA00001917"/>
    </source>
</evidence>
<dbReference type="InterPro" id="IPR044152">
    <property type="entry name" value="YqjM-like"/>
</dbReference>